<reference evidence="2 3" key="1">
    <citation type="journal article" date="2016" name="Int. J. Syst. Evol. Microbiol.">
        <title>Paraphotobacterium marinum gen. nov., sp. nov., a member of the family Vibrionaceae, isolated from surface seawater.</title>
        <authorList>
            <person name="Huang Z."/>
            <person name="Dong C."/>
            <person name="Shao Z."/>
        </authorList>
    </citation>
    <scope>NUCLEOTIDE SEQUENCE [LARGE SCALE GENOMIC DNA]</scope>
    <source>
        <strain evidence="2 3">NSCS20N07D</strain>
    </source>
</reference>
<protein>
    <recommendedName>
        <fullName evidence="4">Beta-carotene 15,15'-monooxygenase</fullName>
    </recommendedName>
</protein>
<dbReference type="KEGG" id="pmai:CF386_06660"/>
<keyword evidence="1" id="KW-0812">Transmembrane</keyword>
<dbReference type="EMBL" id="CP022355">
    <property type="protein sequence ID" value="ASK78698.1"/>
    <property type="molecule type" value="Genomic_DNA"/>
</dbReference>
<feature type="transmembrane region" description="Helical" evidence="1">
    <location>
        <begin position="156"/>
        <end position="180"/>
    </location>
</feature>
<feature type="transmembrane region" description="Helical" evidence="1">
    <location>
        <begin position="129"/>
        <end position="150"/>
    </location>
</feature>
<evidence type="ECO:0000256" key="1">
    <source>
        <dbReference type="SAM" id="Phobius"/>
    </source>
</evidence>
<sequence>MKNDERQEASNINELIKRINLGAFDVVKQSLTLIKSNCVLIFFLMLFYYLIQFAVTYIILNLHYNDLGAVINKLVVSLQSPNDNQETNLVLYPFIIASLGGKIVTAPLLFGLSFIFLRLNLKQKMHFKDIFNGFSYLMVSLTLVFFTSLIESFSQVIPIIGSIINFYLMMVLSLSMFFLVTFKISPVEAIKYSIKGVNTNFMKVFSIYLINILICIGLFIVFSMVSSANSYLFAILAILYFIFTVSLFISSQSIIFKEIINNNDPQETENSVLNQHNKKDDLFDA</sequence>
<gene>
    <name evidence="2" type="ORF">CF386_06660</name>
</gene>
<evidence type="ECO:0000313" key="2">
    <source>
        <dbReference type="EMBL" id="ASK78698.1"/>
    </source>
</evidence>
<feature type="transmembrane region" description="Helical" evidence="1">
    <location>
        <begin position="38"/>
        <end position="60"/>
    </location>
</feature>
<feature type="transmembrane region" description="Helical" evidence="1">
    <location>
        <begin position="90"/>
        <end position="117"/>
    </location>
</feature>
<keyword evidence="3" id="KW-1185">Reference proteome</keyword>
<name>A0A220VE55_9GAMM</name>
<feature type="transmembrane region" description="Helical" evidence="1">
    <location>
        <begin position="231"/>
        <end position="249"/>
    </location>
</feature>
<dbReference type="RefSeq" id="WP_089073606.1">
    <property type="nucleotide sequence ID" value="NZ_CBCSAM010000001.1"/>
</dbReference>
<keyword evidence="1" id="KW-0472">Membrane</keyword>
<dbReference type="Proteomes" id="UP000242175">
    <property type="component" value="Chromosome large"/>
</dbReference>
<feature type="transmembrane region" description="Helical" evidence="1">
    <location>
        <begin position="201"/>
        <end position="225"/>
    </location>
</feature>
<accession>A0A220VE55</accession>
<organism evidence="2 3">
    <name type="scientific">Paraphotobacterium marinum</name>
    <dbReference type="NCBI Taxonomy" id="1755811"/>
    <lineage>
        <taxon>Bacteria</taxon>
        <taxon>Pseudomonadati</taxon>
        <taxon>Pseudomonadota</taxon>
        <taxon>Gammaproteobacteria</taxon>
        <taxon>Vibrionales</taxon>
        <taxon>Vibrionaceae</taxon>
        <taxon>Paraphotobacterium</taxon>
    </lineage>
</organism>
<keyword evidence="1" id="KW-1133">Transmembrane helix</keyword>
<evidence type="ECO:0000313" key="3">
    <source>
        <dbReference type="Proteomes" id="UP000242175"/>
    </source>
</evidence>
<dbReference type="AlphaFoldDB" id="A0A220VE55"/>
<evidence type="ECO:0008006" key="4">
    <source>
        <dbReference type="Google" id="ProtNLM"/>
    </source>
</evidence>
<proteinExistence type="predicted"/>